<keyword evidence="3" id="KW-1185">Reference proteome</keyword>
<proteinExistence type="predicted"/>
<organism evidence="2 3">
    <name type="scientific">Pomacea canaliculata</name>
    <name type="common">Golden apple snail</name>
    <dbReference type="NCBI Taxonomy" id="400727"/>
    <lineage>
        <taxon>Eukaryota</taxon>
        <taxon>Metazoa</taxon>
        <taxon>Spiralia</taxon>
        <taxon>Lophotrochozoa</taxon>
        <taxon>Mollusca</taxon>
        <taxon>Gastropoda</taxon>
        <taxon>Caenogastropoda</taxon>
        <taxon>Architaenioglossa</taxon>
        <taxon>Ampullarioidea</taxon>
        <taxon>Ampullariidae</taxon>
        <taxon>Pomacea</taxon>
    </lineage>
</organism>
<evidence type="ECO:0000256" key="1">
    <source>
        <dbReference type="SAM" id="MobiDB-lite"/>
    </source>
</evidence>
<evidence type="ECO:0000313" key="3">
    <source>
        <dbReference type="Proteomes" id="UP000245119"/>
    </source>
</evidence>
<dbReference type="EMBL" id="PZQS01000008">
    <property type="protein sequence ID" value="PVD26119.1"/>
    <property type="molecule type" value="Genomic_DNA"/>
</dbReference>
<accession>A0A2T7NY76</accession>
<comment type="caution">
    <text evidence="2">The sequence shown here is derived from an EMBL/GenBank/DDBJ whole genome shotgun (WGS) entry which is preliminary data.</text>
</comment>
<reference evidence="2 3" key="1">
    <citation type="submission" date="2018-04" db="EMBL/GenBank/DDBJ databases">
        <title>The genome of golden apple snail Pomacea canaliculata provides insight into stress tolerance and invasive adaptation.</title>
        <authorList>
            <person name="Liu C."/>
            <person name="Liu B."/>
            <person name="Ren Y."/>
            <person name="Zhang Y."/>
            <person name="Wang H."/>
            <person name="Li S."/>
            <person name="Jiang F."/>
            <person name="Yin L."/>
            <person name="Zhang G."/>
            <person name="Qian W."/>
            <person name="Fan W."/>
        </authorList>
    </citation>
    <scope>NUCLEOTIDE SEQUENCE [LARGE SCALE GENOMIC DNA]</scope>
    <source>
        <strain evidence="2">SZHN2017</strain>
        <tissue evidence="2">Muscle</tissue>
    </source>
</reference>
<feature type="region of interest" description="Disordered" evidence="1">
    <location>
        <begin position="29"/>
        <end position="52"/>
    </location>
</feature>
<feature type="compositionally biased region" description="Polar residues" evidence="1">
    <location>
        <begin position="29"/>
        <end position="38"/>
    </location>
</feature>
<dbReference type="AlphaFoldDB" id="A0A2T7NY76"/>
<evidence type="ECO:0000313" key="2">
    <source>
        <dbReference type="EMBL" id="PVD26119.1"/>
    </source>
</evidence>
<gene>
    <name evidence="2" type="ORF">C0Q70_13787</name>
</gene>
<dbReference type="Proteomes" id="UP000245119">
    <property type="component" value="Linkage Group LG8"/>
</dbReference>
<sequence>MESIIYSPASHCYTHSLLLSVHTPTLYSPQQRCSSGRKPQTHQKTEAGKQMDRTADCDKLSLAIPSSLAAYEDAAFRGTSCDTQVALQTTPSGPSA</sequence>
<name>A0A2T7NY76_POMCA</name>
<protein>
    <submittedName>
        <fullName evidence="2">Uncharacterized protein</fullName>
    </submittedName>
</protein>
<feature type="compositionally biased region" description="Basic and acidic residues" evidence="1">
    <location>
        <begin position="43"/>
        <end position="52"/>
    </location>
</feature>